<evidence type="ECO:0000313" key="1">
    <source>
        <dbReference type="EMBL" id="KAF3579623.1"/>
    </source>
</evidence>
<proteinExistence type="predicted"/>
<sequence length="104" mass="12209">MVGTETSLFLSSCLNGDEMRRSFLWCSTRLFDSGRWRFLQPRRRRLLISGSFDSLGVGGDLDWIDWMLSDTRNQDLDWSRLLSVEDDRFVARSFYSGDTSVKRR</sequence>
<accession>A0ABQ7DNK2</accession>
<dbReference type="EMBL" id="QGKV02000649">
    <property type="protein sequence ID" value="KAF3579623.1"/>
    <property type="molecule type" value="Genomic_DNA"/>
</dbReference>
<keyword evidence="2" id="KW-1185">Reference proteome</keyword>
<evidence type="ECO:0000313" key="2">
    <source>
        <dbReference type="Proteomes" id="UP000266723"/>
    </source>
</evidence>
<comment type="caution">
    <text evidence="1">The sequence shown here is derived from an EMBL/GenBank/DDBJ whole genome shotgun (WGS) entry which is preliminary data.</text>
</comment>
<gene>
    <name evidence="1" type="ORF">DY000_02028730</name>
</gene>
<organism evidence="1 2">
    <name type="scientific">Brassica cretica</name>
    <name type="common">Mustard</name>
    <dbReference type="NCBI Taxonomy" id="69181"/>
    <lineage>
        <taxon>Eukaryota</taxon>
        <taxon>Viridiplantae</taxon>
        <taxon>Streptophyta</taxon>
        <taxon>Embryophyta</taxon>
        <taxon>Tracheophyta</taxon>
        <taxon>Spermatophyta</taxon>
        <taxon>Magnoliopsida</taxon>
        <taxon>eudicotyledons</taxon>
        <taxon>Gunneridae</taxon>
        <taxon>Pentapetalae</taxon>
        <taxon>rosids</taxon>
        <taxon>malvids</taxon>
        <taxon>Brassicales</taxon>
        <taxon>Brassicaceae</taxon>
        <taxon>Brassiceae</taxon>
        <taxon>Brassica</taxon>
    </lineage>
</organism>
<name>A0ABQ7DNK2_BRACR</name>
<protein>
    <submittedName>
        <fullName evidence="1">Uncharacterized protein</fullName>
    </submittedName>
</protein>
<reference evidence="1 2" key="1">
    <citation type="journal article" date="2020" name="BMC Genomics">
        <title>Intraspecific diversification of the crop wild relative Brassica cretica Lam. using demographic model selection.</title>
        <authorList>
            <person name="Kioukis A."/>
            <person name="Michalopoulou V.A."/>
            <person name="Briers L."/>
            <person name="Pirintsos S."/>
            <person name="Studholme D.J."/>
            <person name="Pavlidis P."/>
            <person name="Sarris P.F."/>
        </authorList>
    </citation>
    <scope>NUCLEOTIDE SEQUENCE [LARGE SCALE GENOMIC DNA]</scope>
    <source>
        <strain evidence="2">cv. PFS-1207/04</strain>
    </source>
</reference>
<dbReference type="Proteomes" id="UP000266723">
    <property type="component" value="Unassembled WGS sequence"/>
</dbReference>